<evidence type="ECO:0000313" key="2">
    <source>
        <dbReference type="Proteomes" id="UP000518300"/>
    </source>
</evidence>
<dbReference type="InterPro" id="IPR058702">
    <property type="entry name" value="MafI2-like"/>
</dbReference>
<accession>A0A848LE50</accession>
<organism evidence="1 2">
    <name type="scientific">Pyxidicoccus fallax</name>
    <dbReference type="NCBI Taxonomy" id="394095"/>
    <lineage>
        <taxon>Bacteria</taxon>
        <taxon>Pseudomonadati</taxon>
        <taxon>Myxococcota</taxon>
        <taxon>Myxococcia</taxon>
        <taxon>Myxococcales</taxon>
        <taxon>Cystobacterineae</taxon>
        <taxon>Myxococcaceae</taxon>
        <taxon>Pyxidicoccus</taxon>
    </lineage>
</organism>
<dbReference type="RefSeq" id="WP_169345954.1">
    <property type="nucleotide sequence ID" value="NZ_JABBJJ010000075.1"/>
</dbReference>
<dbReference type="Pfam" id="PF26541">
    <property type="entry name" value="MafI2"/>
    <property type="match status" value="1"/>
</dbReference>
<name>A0A848LE50_9BACT</name>
<dbReference type="AlphaFoldDB" id="A0A848LE50"/>
<reference evidence="1 2" key="1">
    <citation type="submission" date="2020-04" db="EMBL/GenBank/DDBJ databases">
        <title>Draft genome of Pyxidicoccus fallax type strain.</title>
        <authorList>
            <person name="Whitworth D.E."/>
        </authorList>
    </citation>
    <scope>NUCLEOTIDE SEQUENCE [LARGE SCALE GENOMIC DNA]</scope>
    <source>
        <strain evidence="1 2">DSM 14698</strain>
    </source>
</reference>
<dbReference type="EMBL" id="JABBJJ010000075">
    <property type="protein sequence ID" value="NMO16664.1"/>
    <property type="molecule type" value="Genomic_DNA"/>
</dbReference>
<proteinExistence type="predicted"/>
<comment type="caution">
    <text evidence="1">The sequence shown here is derived from an EMBL/GenBank/DDBJ whole genome shotgun (WGS) entry which is preliminary data.</text>
</comment>
<protein>
    <submittedName>
        <fullName evidence="1">Uncharacterized protein</fullName>
    </submittedName>
</protein>
<dbReference type="Proteomes" id="UP000518300">
    <property type="component" value="Unassembled WGS sequence"/>
</dbReference>
<gene>
    <name evidence="1" type="ORF">HG543_17620</name>
</gene>
<sequence>MSERELVIRARLSAQRAFLGEVPPAMRAAVLSVDGNDIEVRCYFDGAIAPADIESVSVAETEMMADFEPEHSVGVRCIRLDAPEPITDDGVWIYFRRERTT</sequence>
<evidence type="ECO:0000313" key="1">
    <source>
        <dbReference type="EMBL" id="NMO16664.1"/>
    </source>
</evidence>
<keyword evidence="2" id="KW-1185">Reference proteome</keyword>